<name>A0A8S5R013_9VIRU</name>
<accession>A0A8S5R013</accession>
<sequence>MKLFLNWLRVIRVINNLCVVMRNFAYKNSDYIKNEVVPELVEGHPCYQQSVYDAVMYDESPDGDLIQVDMTQILLNQEKYRRLLGDMNVQNILSQMHPTASTVMDGMTDEERFNCVISRHCQSMSERQAVLQQLAGEKSELTKYAEAILAEKQSAPAPTSAPDATAQ</sequence>
<evidence type="ECO:0000313" key="1">
    <source>
        <dbReference type="EMBL" id="DAE24839.1"/>
    </source>
</evidence>
<organism evidence="1">
    <name type="scientific">Microviridae sp. ctfUi1</name>
    <dbReference type="NCBI Taxonomy" id="2826740"/>
    <lineage>
        <taxon>Viruses</taxon>
        <taxon>Monodnaviria</taxon>
        <taxon>Sangervirae</taxon>
        <taxon>Phixviricota</taxon>
        <taxon>Malgrandaviricetes</taxon>
        <taxon>Petitvirales</taxon>
        <taxon>Microviridae</taxon>
    </lineage>
</organism>
<proteinExistence type="predicted"/>
<dbReference type="EMBL" id="BK015785">
    <property type="protein sequence ID" value="DAE24839.1"/>
    <property type="molecule type" value="Genomic_DNA"/>
</dbReference>
<reference evidence="1" key="1">
    <citation type="journal article" date="2021" name="Proc. Natl. Acad. Sci. U.S.A.">
        <title>A Catalog of Tens of Thousands of Viruses from Human Metagenomes Reveals Hidden Associations with Chronic Diseases.</title>
        <authorList>
            <person name="Tisza M.J."/>
            <person name="Buck C.B."/>
        </authorList>
    </citation>
    <scope>NUCLEOTIDE SEQUENCE</scope>
    <source>
        <strain evidence="1">CtfUi1</strain>
    </source>
</reference>
<protein>
    <submittedName>
        <fullName evidence="1">Uncharacterized protein</fullName>
    </submittedName>
</protein>